<feature type="domain" description="Cytochrome c assembly protein" evidence="2">
    <location>
        <begin position="84"/>
        <end position="290"/>
    </location>
</feature>
<dbReference type="eggNOG" id="COG4137">
    <property type="taxonomic scope" value="Bacteria"/>
</dbReference>
<proteinExistence type="predicted"/>
<reference evidence="3 4" key="1">
    <citation type="journal article" date="2011" name="Stand. Genomic Sci.">
        <title>Complete genome sequence of Rhodospirillum rubrum type strain (S1).</title>
        <authorList>
            <person name="Munk A.C."/>
            <person name="Copeland A."/>
            <person name="Lucas S."/>
            <person name="Lapidus A."/>
            <person name="Del Rio T.G."/>
            <person name="Barry K."/>
            <person name="Detter J.C."/>
            <person name="Hammon N."/>
            <person name="Israni S."/>
            <person name="Pitluck S."/>
            <person name="Brettin T."/>
            <person name="Bruce D."/>
            <person name="Han C."/>
            <person name="Tapia R."/>
            <person name="Gilna P."/>
            <person name="Schmutz J."/>
            <person name="Larimer F."/>
            <person name="Land M."/>
            <person name="Kyrpides N.C."/>
            <person name="Mavromatis K."/>
            <person name="Richardson P."/>
            <person name="Rohde M."/>
            <person name="Goker M."/>
            <person name="Klenk H.P."/>
            <person name="Zhang Y."/>
            <person name="Roberts G.P."/>
            <person name="Reslewic S."/>
            <person name="Schwartz D.C."/>
        </authorList>
    </citation>
    <scope>NUCLEOTIDE SEQUENCE [LARGE SCALE GENOMIC DNA]</scope>
    <source>
        <strain evidence="4">ATCC 11170 / ATH 1.1.1 / DSM 467 / LMG 4362 / NCIMB 8255 / S1</strain>
    </source>
</reference>
<dbReference type="GO" id="GO:0017004">
    <property type="term" value="P:cytochrome complex assembly"/>
    <property type="evidence" value="ECO:0007669"/>
    <property type="project" value="InterPro"/>
</dbReference>
<dbReference type="EnsemblBacteria" id="ABC22475">
    <property type="protein sequence ID" value="ABC22475"/>
    <property type="gene ID" value="Rru_A1675"/>
</dbReference>
<evidence type="ECO:0000256" key="1">
    <source>
        <dbReference type="SAM" id="Phobius"/>
    </source>
</evidence>
<dbReference type="STRING" id="269796.Rru_A1675"/>
<dbReference type="Pfam" id="PF01578">
    <property type="entry name" value="Cytochrom_C_asm"/>
    <property type="match status" value="1"/>
</dbReference>
<feature type="transmembrane region" description="Helical" evidence="1">
    <location>
        <begin position="57"/>
        <end position="78"/>
    </location>
</feature>
<feature type="transmembrane region" description="Helical" evidence="1">
    <location>
        <begin position="202"/>
        <end position="227"/>
    </location>
</feature>
<dbReference type="PANTHER" id="PTHR38034">
    <property type="entry name" value="INNER MEMBRANE PROTEIN YPJD"/>
    <property type="match status" value="1"/>
</dbReference>
<dbReference type="GO" id="GO:0020037">
    <property type="term" value="F:heme binding"/>
    <property type="evidence" value="ECO:0007669"/>
    <property type="project" value="InterPro"/>
</dbReference>
<evidence type="ECO:0000313" key="4">
    <source>
        <dbReference type="Proteomes" id="UP000001929"/>
    </source>
</evidence>
<dbReference type="InterPro" id="IPR002541">
    <property type="entry name" value="Cyt_c_assembly"/>
</dbReference>
<dbReference type="PATRIC" id="fig|269796.9.peg.1753"/>
<dbReference type="PANTHER" id="PTHR38034:SF1">
    <property type="entry name" value="INNER MEMBRANE PROTEIN YPJD"/>
    <property type="match status" value="1"/>
</dbReference>
<feature type="transmembrane region" description="Helical" evidence="1">
    <location>
        <begin position="239"/>
        <end position="257"/>
    </location>
</feature>
<feature type="transmembrane region" description="Helical" evidence="1">
    <location>
        <begin position="269"/>
        <end position="288"/>
    </location>
</feature>
<keyword evidence="1" id="KW-0472">Membrane</keyword>
<keyword evidence="1" id="KW-1133">Transmembrane helix</keyword>
<dbReference type="HOGENOM" id="CLU_1041615_0_0_5"/>
<dbReference type="EMBL" id="CP000230">
    <property type="protein sequence ID" value="ABC22475.1"/>
    <property type="molecule type" value="Genomic_DNA"/>
</dbReference>
<dbReference type="Proteomes" id="UP000001929">
    <property type="component" value="Chromosome"/>
</dbReference>
<evidence type="ECO:0000313" key="3">
    <source>
        <dbReference type="EMBL" id="ABC22475.1"/>
    </source>
</evidence>
<feature type="transmembrane region" description="Helical" evidence="1">
    <location>
        <begin position="148"/>
        <end position="176"/>
    </location>
</feature>
<feature type="transmembrane region" description="Helical" evidence="1">
    <location>
        <begin position="22"/>
        <end position="45"/>
    </location>
</feature>
<dbReference type="PhylomeDB" id="Q2RTS0"/>
<gene>
    <name evidence="3" type="ordered locus">Rru_A1675</name>
</gene>
<dbReference type="GO" id="GO:0005886">
    <property type="term" value="C:plasma membrane"/>
    <property type="evidence" value="ECO:0007669"/>
    <property type="project" value="TreeGrafter"/>
</dbReference>
<dbReference type="KEGG" id="rru:Rru_A1675"/>
<dbReference type="AlphaFoldDB" id="Q2RTS0"/>
<name>Q2RTS0_RHORT</name>
<feature type="transmembrane region" description="Helical" evidence="1">
    <location>
        <begin position="119"/>
        <end position="136"/>
    </location>
</feature>
<keyword evidence="4" id="KW-1185">Reference proteome</keyword>
<accession>Q2RTS0</accession>
<feature type="transmembrane region" description="Helical" evidence="1">
    <location>
        <begin position="90"/>
        <end position="107"/>
    </location>
</feature>
<evidence type="ECO:0000259" key="2">
    <source>
        <dbReference type="Pfam" id="PF01578"/>
    </source>
</evidence>
<keyword evidence="1" id="KW-0812">Transmembrane</keyword>
<dbReference type="InterPro" id="IPR052372">
    <property type="entry name" value="YpjD/HemX"/>
</dbReference>
<sequence>MAPTLAGPNVAGDCFPGASGCIVLPMSGSLSLHIAAFLALLPAAFTPLRQTPGRDGLFWGTLGVAIIGALVVSIVPSLRQGMWSTSFSSALWVSIAATLLLFSELCFRHQAAWRLTPVLMPYLIALGAMATIWEGAEGAPLADHAPAFWTVLHIVIAVLTYGMLTLGAVAALAGFLQERALKARRPTSLTRRLPAAAEADRLSWILLYTSEWVLGAGLLTGMAVEYLETGAILQPDHKSMLSSLAFLVIGGLILARSRWGVRGRVGARVVLLAYLLLTLAFPGVKFVSDVLL</sequence>
<protein>
    <submittedName>
        <fullName evidence="3">Cytochrome c assembly protein</fullName>
    </submittedName>
</protein>
<organism evidence="3 4">
    <name type="scientific">Rhodospirillum rubrum (strain ATCC 11170 / ATH 1.1.1 / DSM 467 / LMG 4362 / NCIMB 8255 / S1)</name>
    <dbReference type="NCBI Taxonomy" id="269796"/>
    <lineage>
        <taxon>Bacteria</taxon>
        <taxon>Pseudomonadati</taxon>
        <taxon>Pseudomonadota</taxon>
        <taxon>Alphaproteobacteria</taxon>
        <taxon>Rhodospirillales</taxon>
        <taxon>Rhodospirillaceae</taxon>
        <taxon>Rhodospirillum</taxon>
    </lineage>
</organism>